<proteinExistence type="predicted"/>
<evidence type="ECO:0000313" key="1">
    <source>
        <dbReference type="EMBL" id="KAH7205108.1"/>
    </source>
</evidence>
<dbReference type="Proteomes" id="UP000720189">
    <property type="component" value="Unassembled WGS sequence"/>
</dbReference>
<dbReference type="EMBL" id="JAGMUX010000040">
    <property type="protein sequence ID" value="KAH7205108.1"/>
    <property type="molecule type" value="Genomic_DNA"/>
</dbReference>
<protein>
    <submittedName>
        <fullName evidence="1">Uncharacterized protein</fullName>
    </submittedName>
</protein>
<keyword evidence="2" id="KW-1185">Reference proteome</keyword>
<name>A0A9P9FVG4_FUSRE</name>
<gene>
    <name evidence="1" type="ORF">BKA55DRAFT_530912</name>
</gene>
<sequence length="58" mass="6728">FYPFAYIIKLKIEISIANLISKVTKKRNYSIISKSAFSYTKKGYTRLLNKSFTSISKN</sequence>
<dbReference type="OrthoDB" id="4895388at2759"/>
<dbReference type="AlphaFoldDB" id="A0A9P9FVG4"/>
<dbReference type="RefSeq" id="XP_046040880.1">
    <property type="nucleotide sequence ID" value="XM_046189179.1"/>
</dbReference>
<organism evidence="1 2">
    <name type="scientific">Fusarium redolens</name>
    <dbReference type="NCBI Taxonomy" id="48865"/>
    <lineage>
        <taxon>Eukaryota</taxon>
        <taxon>Fungi</taxon>
        <taxon>Dikarya</taxon>
        <taxon>Ascomycota</taxon>
        <taxon>Pezizomycotina</taxon>
        <taxon>Sordariomycetes</taxon>
        <taxon>Hypocreomycetidae</taxon>
        <taxon>Hypocreales</taxon>
        <taxon>Nectriaceae</taxon>
        <taxon>Fusarium</taxon>
        <taxon>Fusarium redolens species complex</taxon>
    </lineage>
</organism>
<feature type="non-terminal residue" evidence="1">
    <location>
        <position position="1"/>
    </location>
</feature>
<evidence type="ECO:0000313" key="2">
    <source>
        <dbReference type="Proteomes" id="UP000720189"/>
    </source>
</evidence>
<reference evidence="1" key="1">
    <citation type="journal article" date="2021" name="Nat. Commun.">
        <title>Genetic determinants of endophytism in the Arabidopsis root mycobiome.</title>
        <authorList>
            <person name="Mesny F."/>
            <person name="Miyauchi S."/>
            <person name="Thiergart T."/>
            <person name="Pickel B."/>
            <person name="Atanasova L."/>
            <person name="Karlsson M."/>
            <person name="Huettel B."/>
            <person name="Barry K.W."/>
            <person name="Haridas S."/>
            <person name="Chen C."/>
            <person name="Bauer D."/>
            <person name="Andreopoulos W."/>
            <person name="Pangilinan J."/>
            <person name="LaButti K."/>
            <person name="Riley R."/>
            <person name="Lipzen A."/>
            <person name="Clum A."/>
            <person name="Drula E."/>
            <person name="Henrissat B."/>
            <person name="Kohler A."/>
            <person name="Grigoriev I.V."/>
            <person name="Martin F.M."/>
            <person name="Hacquard S."/>
        </authorList>
    </citation>
    <scope>NUCLEOTIDE SEQUENCE</scope>
    <source>
        <strain evidence="1">MPI-CAGE-AT-0023</strain>
    </source>
</reference>
<accession>A0A9P9FVG4</accession>
<dbReference type="GeneID" id="70219133"/>
<comment type="caution">
    <text evidence="1">The sequence shown here is derived from an EMBL/GenBank/DDBJ whole genome shotgun (WGS) entry which is preliminary data.</text>
</comment>